<feature type="domain" description="Flagellar hook-length control protein-like C-terminal" evidence="2">
    <location>
        <begin position="337"/>
        <end position="419"/>
    </location>
</feature>
<dbReference type="EMBL" id="CP025738">
    <property type="protein sequence ID" value="AUO44669.1"/>
    <property type="molecule type" value="Genomic_DNA"/>
</dbReference>
<dbReference type="InterPro" id="IPR021136">
    <property type="entry name" value="Flagellar_hook_control-like_C"/>
</dbReference>
<feature type="compositionally biased region" description="Polar residues" evidence="1">
    <location>
        <begin position="7"/>
        <end position="57"/>
    </location>
</feature>
<feature type="region of interest" description="Disordered" evidence="1">
    <location>
        <begin position="406"/>
        <end position="443"/>
    </location>
</feature>
<feature type="compositionally biased region" description="Polar residues" evidence="1">
    <location>
        <begin position="406"/>
        <end position="421"/>
    </location>
</feature>
<evidence type="ECO:0000313" key="4">
    <source>
        <dbReference type="Proteomes" id="UP000235315"/>
    </source>
</evidence>
<dbReference type="RefSeq" id="WP_052311110.1">
    <property type="nucleotide sequence ID" value="NC_016830.1"/>
</dbReference>
<dbReference type="Proteomes" id="UP000235315">
    <property type="component" value="Chromosome"/>
</dbReference>
<feature type="region of interest" description="Disordered" evidence="1">
    <location>
        <begin position="1"/>
        <end position="90"/>
    </location>
</feature>
<organism evidence="3 4">
    <name type="scientific">Pseudomonas ogarae (strain DSM 112162 / CECT 30235 / F113)</name>
    <dbReference type="NCBI Taxonomy" id="1114970"/>
    <lineage>
        <taxon>Bacteria</taxon>
        <taxon>Pseudomonadati</taxon>
        <taxon>Pseudomonadota</taxon>
        <taxon>Gammaproteobacteria</taxon>
        <taxon>Pseudomonadales</taxon>
        <taxon>Pseudomonadaceae</taxon>
        <taxon>Pseudomonas</taxon>
    </lineage>
</organism>
<gene>
    <name evidence="3" type="ORF">C1C98_04065</name>
</gene>
<keyword evidence="3" id="KW-0969">Cilium</keyword>
<sequence length="462" mass="47119">MDIIASFGSSPVASTQANVTSQPQTTTGDSFSSVLSQVSEAAPSNDSGAPTAPTASTDDSKAQVSTSASDSSAPSTVSRAVEAASSESVVADEATPLAALPDPVIADAMLEPVEQPAQAVSTPSRAQLSQQAVAFSADQETALTQDDSGMGLHATADGLVEDVEANTLEGTSDRDHSLEDIRQRMELIESAGQLDPALLVVAPAVQVPAAASQGGVSTDPDASVRANTNLQASSLTAVEPEPDTYQDTPASIEAQGTVLALDGQAANAVQALHRQSDDPSLDSQADGAANSDVQGSFNLASLTLNNTGLGSTDKVVANGLALSSAIGTADWQDGLGQQVIDMIKRGDQQVDLKLNPTELGPLSISLSLSDGNTQAQFQSAHASVRTAVEQALPQLREALASQGISLGQASVSDESSRQASGDQARRDSPGGASMNRTDSALDVDEVPVQSMVVRRSGVDLYV</sequence>
<dbReference type="Gene3D" id="3.30.750.140">
    <property type="match status" value="1"/>
</dbReference>
<keyword evidence="4" id="KW-1185">Reference proteome</keyword>
<keyword evidence="3" id="KW-0282">Flagellum</keyword>
<dbReference type="CDD" id="cd17470">
    <property type="entry name" value="T3SS_Flik_C"/>
    <property type="match status" value="1"/>
</dbReference>
<evidence type="ECO:0000313" key="3">
    <source>
        <dbReference type="EMBL" id="AUO44669.1"/>
    </source>
</evidence>
<feature type="compositionally biased region" description="Low complexity" evidence="1">
    <location>
        <begin position="62"/>
        <end position="90"/>
    </location>
</feature>
<reference evidence="3 4" key="1">
    <citation type="submission" date="2018-01" db="EMBL/GenBank/DDBJ databases">
        <title>Tropical forage species Digitaria eriantha prevents oxidative stress under low temperature conditions by the incorporation of polyhydroxybutyrate-producing endophytic bacteria.</title>
        <authorList>
            <person name="Stritzler M."/>
            <person name="Ayub N."/>
        </authorList>
    </citation>
    <scope>NUCLEOTIDE SEQUENCE [LARGE SCALE GENOMIC DNA]</scope>
    <source>
        <strain evidence="3 4">FR1</strain>
    </source>
</reference>
<dbReference type="PANTHER" id="PTHR37533:SF2">
    <property type="entry name" value="FLAGELLAR HOOK-LENGTH CONTROL PROTEIN"/>
    <property type="match status" value="1"/>
</dbReference>
<accession>A0ABM6QTP4</accession>
<dbReference type="InterPro" id="IPR052563">
    <property type="entry name" value="FliK"/>
</dbReference>
<evidence type="ECO:0000256" key="1">
    <source>
        <dbReference type="SAM" id="MobiDB-lite"/>
    </source>
</evidence>
<proteinExistence type="predicted"/>
<dbReference type="InterPro" id="IPR038610">
    <property type="entry name" value="FliK-like_C_sf"/>
</dbReference>
<name>A0ABM6QTP4_PSEO1</name>
<dbReference type="Pfam" id="PF02120">
    <property type="entry name" value="Flg_hook"/>
    <property type="match status" value="1"/>
</dbReference>
<keyword evidence="3" id="KW-0966">Cell projection</keyword>
<evidence type="ECO:0000259" key="2">
    <source>
        <dbReference type="Pfam" id="PF02120"/>
    </source>
</evidence>
<protein>
    <submittedName>
        <fullName evidence="3">Flagellar hook length control protein FliK</fullName>
    </submittedName>
</protein>
<dbReference type="PANTHER" id="PTHR37533">
    <property type="entry name" value="FLAGELLAR HOOK-LENGTH CONTROL PROTEIN"/>
    <property type="match status" value="1"/>
</dbReference>